<evidence type="ECO:0000256" key="9">
    <source>
        <dbReference type="PROSITE-ProRule" id="PRU01356"/>
    </source>
</evidence>
<evidence type="ECO:0000259" key="11">
    <source>
        <dbReference type="PROSITE" id="PS52012"/>
    </source>
</evidence>
<evidence type="ECO:0000256" key="10">
    <source>
        <dbReference type="SAM" id="SignalP"/>
    </source>
</evidence>
<evidence type="ECO:0000256" key="8">
    <source>
        <dbReference type="ARBA" id="ARBA00023288"/>
    </source>
</evidence>
<sequence>MKFTLASAVAYLAVLVKAQLPDGDIPGCAATCFLQVYMSNSAILANCKEDNMYLCFCKSNYLPLAYQSCVCSTCPAADKAAALQYGKDTCELNGAPIDWIGASC</sequence>
<comment type="caution">
    <text evidence="12">The sequence shown here is derived from an EMBL/GenBank/DDBJ whole genome shotgun (WGS) entry which is preliminary data.</text>
</comment>
<dbReference type="PROSITE" id="PS52012">
    <property type="entry name" value="CFEM"/>
    <property type="match status" value="1"/>
</dbReference>
<dbReference type="InterPro" id="IPR008427">
    <property type="entry name" value="Extracellular_membr_CFEM_dom"/>
</dbReference>
<accession>A0A507AS62</accession>
<keyword evidence="5" id="KW-0336">GPI-anchor</keyword>
<comment type="similarity">
    <text evidence="3">Belongs to the RBT5 family.</text>
</comment>
<dbReference type="RefSeq" id="XP_030989430.1">
    <property type="nucleotide sequence ID" value="XM_031133253.1"/>
</dbReference>
<dbReference type="Proteomes" id="UP000319257">
    <property type="component" value="Unassembled WGS sequence"/>
</dbReference>
<feature type="signal peptide" evidence="10">
    <location>
        <begin position="1"/>
        <end position="18"/>
    </location>
</feature>
<evidence type="ECO:0000256" key="6">
    <source>
        <dbReference type="ARBA" id="ARBA00022729"/>
    </source>
</evidence>
<keyword evidence="5" id="KW-0325">Glycoprotein</keyword>
<dbReference type="OrthoDB" id="1193027at2759"/>
<keyword evidence="8" id="KW-0449">Lipoprotein</keyword>
<dbReference type="GO" id="GO:0005576">
    <property type="term" value="C:extracellular region"/>
    <property type="evidence" value="ECO:0007669"/>
    <property type="project" value="UniProtKB-SubCell"/>
</dbReference>
<evidence type="ECO:0000313" key="12">
    <source>
        <dbReference type="EMBL" id="TPX07719.1"/>
    </source>
</evidence>
<dbReference type="AlphaFoldDB" id="A0A507AS62"/>
<keyword evidence="4" id="KW-0964">Secreted</keyword>
<keyword evidence="7 9" id="KW-1015">Disulfide bond</keyword>
<feature type="domain" description="CFEM" evidence="11">
    <location>
        <begin position="1"/>
        <end position="104"/>
    </location>
</feature>
<dbReference type="EMBL" id="SKBQ01000087">
    <property type="protein sequence ID" value="TPX07719.1"/>
    <property type="molecule type" value="Genomic_DNA"/>
</dbReference>
<evidence type="ECO:0000256" key="4">
    <source>
        <dbReference type="ARBA" id="ARBA00022525"/>
    </source>
</evidence>
<proteinExistence type="inferred from homology"/>
<evidence type="ECO:0000256" key="3">
    <source>
        <dbReference type="ARBA" id="ARBA00010031"/>
    </source>
</evidence>
<comment type="subcellular location">
    <subcellularLocation>
        <location evidence="1">Membrane</location>
        <topology evidence="1">Lipid-anchor</topology>
        <topology evidence="1">GPI-anchor</topology>
    </subcellularLocation>
    <subcellularLocation>
        <location evidence="2">Secreted</location>
    </subcellularLocation>
</comment>
<comment type="caution">
    <text evidence="9">Lacks conserved residue(s) required for the propagation of feature annotation.</text>
</comment>
<keyword evidence="5" id="KW-0472">Membrane</keyword>
<gene>
    <name evidence="12" type="ORF">E0L32_010615</name>
</gene>
<protein>
    <recommendedName>
        <fullName evidence="11">CFEM domain-containing protein</fullName>
    </recommendedName>
</protein>
<dbReference type="GO" id="GO:0098552">
    <property type="term" value="C:side of membrane"/>
    <property type="evidence" value="ECO:0007669"/>
    <property type="project" value="UniProtKB-KW"/>
</dbReference>
<evidence type="ECO:0000256" key="7">
    <source>
        <dbReference type="ARBA" id="ARBA00023157"/>
    </source>
</evidence>
<dbReference type="InParanoid" id="A0A507AS62"/>
<evidence type="ECO:0000313" key="13">
    <source>
        <dbReference type="Proteomes" id="UP000319257"/>
    </source>
</evidence>
<evidence type="ECO:0000256" key="2">
    <source>
        <dbReference type="ARBA" id="ARBA00004613"/>
    </source>
</evidence>
<evidence type="ECO:0000256" key="5">
    <source>
        <dbReference type="ARBA" id="ARBA00022622"/>
    </source>
</evidence>
<keyword evidence="13" id="KW-1185">Reference proteome</keyword>
<dbReference type="Pfam" id="PF05730">
    <property type="entry name" value="CFEM"/>
    <property type="match status" value="1"/>
</dbReference>
<keyword evidence="6 10" id="KW-0732">Signal</keyword>
<evidence type="ECO:0000256" key="1">
    <source>
        <dbReference type="ARBA" id="ARBA00004589"/>
    </source>
</evidence>
<reference evidence="12 13" key="1">
    <citation type="submission" date="2019-06" db="EMBL/GenBank/DDBJ databases">
        <title>Draft genome sequence of the filamentous fungus Phialemoniopsis curvata isolated from diesel fuel.</title>
        <authorList>
            <person name="Varaljay V.A."/>
            <person name="Lyon W.J."/>
            <person name="Crouch A.L."/>
            <person name="Drake C.E."/>
            <person name="Hollomon J.M."/>
            <person name="Nadeau L.J."/>
            <person name="Nunn H.S."/>
            <person name="Stevenson B.S."/>
            <person name="Bojanowski C.L."/>
            <person name="Crookes-Goodson W.J."/>
        </authorList>
    </citation>
    <scope>NUCLEOTIDE SEQUENCE [LARGE SCALE GENOMIC DNA]</scope>
    <source>
        <strain evidence="12 13">D216</strain>
    </source>
</reference>
<dbReference type="GeneID" id="41978062"/>
<feature type="disulfide bond" evidence="9">
    <location>
        <begin position="57"/>
        <end position="90"/>
    </location>
</feature>
<organism evidence="12 13">
    <name type="scientific">Thyridium curvatum</name>
    <dbReference type="NCBI Taxonomy" id="1093900"/>
    <lineage>
        <taxon>Eukaryota</taxon>
        <taxon>Fungi</taxon>
        <taxon>Dikarya</taxon>
        <taxon>Ascomycota</taxon>
        <taxon>Pezizomycotina</taxon>
        <taxon>Sordariomycetes</taxon>
        <taxon>Sordariomycetidae</taxon>
        <taxon>Thyridiales</taxon>
        <taxon>Thyridiaceae</taxon>
        <taxon>Thyridium</taxon>
    </lineage>
</organism>
<feature type="chain" id="PRO_5021382561" description="CFEM domain-containing protein" evidence="10">
    <location>
        <begin position="19"/>
        <end position="104"/>
    </location>
</feature>
<name>A0A507AS62_9PEZI</name>